<gene>
    <name evidence="2" type="ORF">AL504_12890</name>
</gene>
<sequence>MLKDRRFQIWLAVFAVIVGWHIALLWPRSAEYPSIGGGGYDLSNFVYTLTLLAFTGLWSLIAVLIGMARRDAVAARRANWLAAVGAATFVLAAIAYGGHLR</sequence>
<dbReference type="EMBL" id="CP014060">
    <property type="protein sequence ID" value="AMG36843.1"/>
    <property type="molecule type" value="Genomic_DNA"/>
</dbReference>
<feature type="transmembrane region" description="Helical" evidence="1">
    <location>
        <begin position="46"/>
        <end position="68"/>
    </location>
</feature>
<feature type="transmembrane region" description="Helical" evidence="1">
    <location>
        <begin position="7"/>
        <end position="26"/>
    </location>
</feature>
<evidence type="ECO:0000256" key="1">
    <source>
        <dbReference type="SAM" id="Phobius"/>
    </source>
</evidence>
<accession>A0A120LHC4</accession>
<dbReference type="RefSeq" id="WP_061072259.1">
    <property type="nucleotide sequence ID" value="NZ_CP014060.2"/>
</dbReference>
<evidence type="ECO:0000313" key="3">
    <source>
        <dbReference type="Proteomes" id="UP000060602"/>
    </source>
</evidence>
<feature type="transmembrane region" description="Helical" evidence="1">
    <location>
        <begin position="80"/>
        <end position="98"/>
    </location>
</feature>
<keyword evidence="1" id="KW-0472">Membrane</keyword>
<keyword evidence="1" id="KW-1133">Transmembrane helix</keyword>
<keyword evidence="1" id="KW-0812">Transmembrane</keyword>
<organism evidence="2 3">
    <name type="scientific">Alcaligenes xylosoxydans xylosoxydans</name>
    <name type="common">Achromobacter xylosoxidans</name>
    <dbReference type="NCBI Taxonomy" id="85698"/>
    <lineage>
        <taxon>Bacteria</taxon>
        <taxon>Pseudomonadati</taxon>
        <taxon>Pseudomonadota</taxon>
        <taxon>Betaproteobacteria</taxon>
        <taxon>Burkholderiales</taxon>
        <taxon>Alcaligenaceae</taxon>
        <taxon>Achromobacter</taxon>
    </lineage>
</organism>
<protein>
    <submittedName>
        <fullName evidence="2">Uncharacterized protein</fullName>
    </submittedName>
</protein>
<evidence type="ECO:0000313" key="2">
    <source>
        <dbReference type="EMBL" id="AMG36843.1"/>
    </source>
</evidence>
<proteinExistence type="predicted"/>
<reference evidence="3" key="1">
    <citation type="submission" date="2015-12" db="EMBL/GenBank/DDBJ databases">
        <title>FDA dAtabase for Regulatory Grade micrObial Sequences (FDA-ARGOS): Supporting development and validation of Infectious Disease Dx tests.</title>
        <authorList>
            <person name="Case J."/>
            <person name="Tallon L."/>
            <person name="Sadzewicz L."/>
            <person name="Sengamalay N."/>
            <person name="Ott S."/>
            <person name="Godinez A."/>
            <person name="Nagaraj S."/>
            <person name="Nadendla S."/>
            <person name="Sichtig H."/>
        </authorList>
    </citation>
    <scope>NUCLEOTIDE SEQUENCE [LARGE SCALE GENOMIC DNA]</scope>
    <source>
        <strain evidence="3">FDAARGOS_147</strain>
    </source>
</reference>
<dbReference type="AlphaFoldDB" id="A0A120LHC4"/>
<name>A0A120LHC4_ALCXX</name>
<dbReference type="Proteomes" id="UP000060602">
    <property type="component" value="Chromosome"/>
</dbReference>